<evidence type="ECO:0000313" key="3">
    <source>
        <dbReference type="Proteomes" id="UP000231632"/>
    </source>
</evidence>
<dbReference type="Pfam" id="PF13490">
    <property type="entry name" value="zf-HC2"/>
    <property type="match status" value="1"/>
</dbReference>
<name>A0A1L8CJM8_9PROT</name>
<feature type="domain" description="Putative zinc-finger" evidence="1">
    <location>
        <begin position="5"/>
        <end position="38"/>
    </location>
</feature>
<dbReference type="STRING" id="1921010.MMIC_P0057"/>
<dbReference type="RefSeq" id="WP_072658328.1">
    <property type="nucleotide sequence ID" value="NZ_BDFD01000001.1"/>
</dbReference>
<dbReference type="EMBL" id="BDFD01000001">
    <property type="protein sequence ID" value="GAV19128.1"/>
    <property type="molecule type" value="Genomic_DNA"/>
</dbReference>
<dbReference type="AlphaFoldDB" id="A0A1L8CJM8"/>
<accession>A0A1L8CJM8</accession>
<sequence length="83" mass="9682">MKHACHQISRLASESLDRKLSPWERLRYHVHLAMCGNCKNCDNNLKLIRNASELIQKTRYGDITLSDDQREKMHQILKESTGC</sequence>
<protein>
    <recommendedName>
        <fullName evidence="1">Putative zinc-finger domain-containing protein</fullName>
    </recommendedName>
</protein>
<reference evidence="2 3" key="1">
    <citation type="journal article" date="2017" name="Arch. Microbiol.">
        <title>Mariprofundus micogutta sp. nov., a novel iron-oxidizing zetaproteobacterium isolated from a deep-sea hydrothermal field at the Bayonnaise knoll of the Izu-Ogasawara arc, and a description of Mariprofundales ord. nov. and Zetaproteobacteria classis nov.</title>
        <authorList>
            <person name="Makita H."/>
            <person name="Tanaka E."/>
            <person name="Mitsunobu S."/>
            <person name="Miyazaki M."/>
            <person name="Nunoura T."/>
            <person name="Uematsu K."/>
            <person name="Takaki Y."/>
            <person name="Nishi S."/>
            <person name="Shimamura S."/>
            <person name="Takai K."/>
        </authorList>
    </citation>
    <scope>NUCLEOTIDE SEQUENCE [LARGE SCALE GENOMIC DNA]</scope>
    <source>
        <strain evidence="2 3">ET2</strain>
    </source>
</reference>
<gene>
    <name evidence="2" type="ORF">MMIC_P0057</name>
</gene>
<evidence type="ECO:0000313" key="2">
    <source>
        <dbReference type="EMBL" id="GAV19128.1"/>
    </source>
</evidence>
<dbReference type="InterPro" id="IPR027383">
    <property type="entry name" value="Znf_put"/>
</dbReference>
<dbReference type="OrthoDB" id="5296802at2"/>
<keyword evidence="3" id="KW-1185">Reference proteome</keyword>
<comment type="caution">
    <text evidence="2">The sequence shown here is derived from an EMBL/GenBank/DDBJ whole genome shotgun (WGS) entry which is preliminary data.</text>
</comment>
<organism evidence="2 3">
    <name type="scientific">Mariprofundus micogutta</name>
    <dbReference type="NCBI Taxonomy" id="1921010"/>
    <lineage>
        <taxon>Bacteria</taxon>
        <taxon>Pseudomonadati</taxon>
        <taxon>Pseudomonadota</taxon>
        <taxon>Candidatius Mariprofundia</taxon>
        <taxon>Mariprofundales</taxon>
        <taxon>Mariprofundaceae</taxon>
        <taxon>Mariprofundus</taxon>
    </lineage>
</organism>
<proteinExistence type="predicted"/>
<evidence type="ECO:0000259" key="1">
    <source>
        <dbReference type="Pfam" id="PF13490"/>
    </source>
</evidence>
<dbReference type="Proteomes" id="UP000231632">
    <property type="component" value="Unassembled WGS sequence"/>
</dbReference>